<reference evidence="1 4" key="2">
    <citation type="submission" date="2011-04" db="EMBL/GenBank/DDBJ databases">
        <title>The complete genome of Selenomonas sputigena DSM 20758.</title>
        <authorList>
            <consortium name="US DOE Joint Genome Institute (JGI-PGF)"/>
            <person name="Lucas S."/>
            <person name="Copeland A."/>
            <person name="Lapidus A."/>
            <person name="Bruce D."/>
            <person name="Goodwin L."/>
            <person name="Pitluck S."/>
            <person name="Peters L."/>
            <person name="Kyrpides N."/>
            <person name="Mavromatis K."/>
            <person name="Ivanova N."/>
            <person name="Ovchinnikova G."/>
            <person name="Teshima H."/>
            <person name="Detter J.C."/>
            <person name="Tapia R."/>
            <person name="Han C."/>
            <person name="Land M."/>
            <person name="Hauser L."/>
            <person name="Markowitz V."/>
            <person name="Cheng J.-F."/>
            <person name="Hugenholtz P."/>
            <person name="Woyke T."/>
            <person name="Wu D."/>
            <person name="Gronow S."/>
            <person name="Wellnitz S."/>
            <person name="Schneider S."/>
            <person name="Klenk H.-P."/>
            <person name="Eisen J.A."/>
        </authorList>
    </citation>
    <scope>NUCLEOTIDE SEQUENCE [LARGE SCALE GENOMIC DNA]</scope>
    <source>
        <strain evidence="1">ATCC 35185</strain>
        <strain evidence="4">ATCC 35185 / DSM 20758 / VPI D19B-28</strain>
    </source>
</reference>
<evidence type="ECO:0000313" key="1">
    <source>
        <dbReference type="EMBL" id="AEC00407.1"/>
    </source>
</evidence>
<name>C9LTH7_SELS3</name>
<dbReference type="STRING" id="546271.Selsp_1449"/>
<evidence type="ECO:0000313" key="4">
    <source>
        <dbReference type="Proteomes" id="UP000011124"/>
    </source>
</evidence>
<dbReference type="OrthoDB" id="1666650at2"/>
<evidence type="ECO:0000313" key="2">
    <source>
        <dbReference type="EMBL" id="EEX77853.1"/>
    </source>
</evidence>
<dbReference type="EMBL" id="CP002637">
    <property type="protein sequence ID" value="AEC00407.1"/>
    <property type="molecule type" value="Genomic_DNA"/>
</dbReference>
<reference evidence="2 3" key="1">
    <citation type="submission" date="2009-09" db="EMBL/GenBank/DDBJ databases">
        <authorList>
            <person name="Weinstock G."/>
            <person name="Sodergren E."/>
            <person name="Clifton S."/>
            <person name="Fulton L."/>
            <person name="Fulton B."/>
            <person name="Courtney L."/>
            <person name="Fronick C."/>
            <person name="Harrison M."/>
            <person name="Strong C."/>
            <person name="Farmer C."/>
            <person name="Delahaunty K."/>
            <person name="Markovic C."/>
            <person name="Hall O."/>
            <person name="Minx P."/>
            <person name="Tomlinson C."/>
            <person name="Mitreva M."/>
            <person name="Nelson J."/>
            <person name="Hou S."/>
            <person name="Wollam A."/>
            <person name="Pepin K.H."/>
            <person name="Johnson M."/>
            <person name="Bhonagiri V."/>
            <person name="Nash W.E."/>
            <person name="Warren W."/>
            <person name="Chinwalla A."/>
            <person name="Mardis E.R."/>
            <person name="Wilson R.K."/>
        </authorList>
    </citation>
    <scope>NUCLEOTIDE SEQUENCE [LARGE SCALE GENOMIC DNA]</scope>
    <source>
        <strain evidence="2">ATCC 35185</strain>
        <strain evidence="3">ATCC 35185 / DSM 20758 / VPI D19B-28</strain>
    </source>
</reference>
<dbReference type="Proteomes" id="UP000011124">
    <property type="component" value="Chromosome"/>
</dbReference>
<dbReference type="RefSeq" id="WP_006191821.1">
    <property type="nucleotide sequence ID" value="NC_015437.1"/>
</dbReference>
<gene>
    <name evidence="1" type="ordered locus">Selsp_1449</name>
    <name evidence="2" type="ORF">SELSPUOL_00760</name>
</gene>
<dbReference type="Proteomes" id="UP000003505">
    <property type="component" value="Unassembled WGS sequence"/>
</dbReference>
<organism evidence="2 3">
    <name type="scientific">Selenomonas sputigena (strain ATCC 35185 / DSM 20758 / CCUG 44933 / VPI D19B-28)</name>
    <dbReference type="NCBI Taxonomy" id="546271"/>
    <lineage>
        <taxon>Bacteria</taxon>
        <taxon>Bacillati</taxon>
        <taxon>Bacillota</taxon>
        <taxon>Negativicutes</taxon>
        <taxon>Selenomonadales</taxon>
        <taxon>Selenomonadaceae</taxon>
        <taxon>Selenomonas</taxon>
    </lineage>
</organism>
<dbReference type="HOGENOM" id="CLU_2604068_0_0_9"/>
<keyword evidence="4" id="KW-1185">Reference proteome</keyword>
<evidence type="ECO:0000313" key="3">
    <source>
        <dbReference type="Proteomes" id="UP000003505"/>
    </source>
</evidence>
<protein>
    <submittedName>
        <fullName evidence="2">Uncharacterized protein</fullName>
    </submittedName>
</protein>
<dbReference type="KEGG" id="ssg:Selsp_1449"/>
<dbReference type="AlphaFoldDB" id="C9LTH7"/>
<proteinExistence type="predicted"/>
<dbReference type="EMBL" id="ACKP02000014">
    <property type="protein sequence ID" value="EEX77853.1"/>
    <property type="molecule type" value="Genomic_DNA"/>
</dbReference>
<accession>C9LTH7</accession>
<sequence>MNMNGVPEVSSRPLKMRSQAEVKAQYEVKIKKYNELMQAQGDHREQRMELYAEIKLLGWVLGKKEKAVIDDLGSHHINR</sequence>